<accession>A0A4Y5YF99</accession>
<dbReference type="Proteomes" id="UP000319809">
    <property type="component" value="Chromosome"/>
</dbReference>
<dbReference type="RefSeq" id="WP_101088299.1">
    <property type="nucleotide sequence ID" value="NZ_CP041036.1"/>
</dbReference>
<protein>
    <recommendedName>
        <fullName evidence="3">ATPase</fullName>
    </recommendedName>
</protein>
<reference evidence="1 2" key="1">
    <citation type="submission" date="2019-06" db="EMBL/GenBank/DDBJ databases">
        <title>The genome of Shewanella sp. SM1901.</title>
        <authorList>
            <person name="Cha Q."/>
        </authorList>
    </citation>
    <scope>NUCLEOTIDE SEQUENCE [LARGE SCALE GENOMIC DNA]</scope>
    <source>
        <strain evidence="1 2">SM1901</strain>
    </source>
</reference>
<dbReference type="AlphaFoldDB" id="A0A4Y5YF99"/>
<organism evidence="1 2">
    <name type="scientific">Shewanella polaris</name>
    <dbReference type="NCBI Taxonomy" id="2588449"/>
    <lineage>
        <taxon>Bacteria</taxon>
        <taxon>Pseudomonadati</taxon>
        <taxon>Pseudomonadota</taxon>
        <taxon>Gammaproteobacteria</taxon>
        <taxon>Alteromonadales</taxon>
        <taxon>Shewanellaceae</taxon>
        <taxon>Shewanella</taxon>
    </lineage>
</organism>
<name>A0A4Y5YF99_9GAMM</name>
<gene>
    <name evidence="1" type="ORF">FH971_10040</name>
</gene>
<dbReference type="EMBL" id="CP041036">
    <property type="protein sequence ID" value="QDE31287.1"/>
    <property type="molecule type" value="Genomic_DNA"/>
</dbReference>
<sequence>MQIETLHDVMQWTKNMHQELHYFAANCAQKSDSVRVGLLLKYISEHEKKMAQVMKKFEDNGNSSALNTYSRHYYEKFTISIHTEGEHPFEKMDTDEIAIVTLEYHKNIVGLFEYLQKCSCAPSVTEFLDNILSVQEAEGRLLARNMKQIDDL</sequence>
<evidence type="ECO:0008006" key="3">
    <source>
        <dbReference type="Google" id="ProtNLM"/>
    </source>
</evidence>
<evidence type="ECO:0000313" key="2">
    <source>
        <dbReference type="Proteomes" id="UP000319809"/>
    </source>
</evidence>
<dbReference type="KEGG" id="spol:FH971_10040"/>
<evidence type="ECO:0000313" key="1">
    <source>
        <dbReference type="EMBL" id="QDE31287.1"/>
    </source>
</evidence>
<proteinExistence type="predicted"/>
<keyword evidence="2" id="KW-1185">Reference proteome</keyword>